<dbReference type="InterPro" id="IPR001584">
    <property type="entry name" value="Integrase_cat-core"/>
</dbReference>
<evidence type="ECO:0000256" key="5">
    <source>
        <dbReference type="ARBA" id="ARBA00022750"/>
    </source>
</evidence>
<evidence type="ECO:0000313" key="23">
    <source>
        <dbReference type="Proteomes" id="UP000614334"/>
    </source>
</evidence>
<keyword evidence="12" id="KW-0238">DNA-binding</keyword>
<dbReference type="PROSITE" id="PS00598">
    <property type="entry name" value="CHROMO_1"/>
    <property type="match status" value="1"/>
</dbReference>
<feature type="domain" description="CCHC-type" evidence="19">
    <location>
        <begin position="158"/>
        <end position="173"/>
    </location>
</feature>
<dbReference type="EMBL" id="JACYCF010000008">
    <property type="protein sequence ID" value="KAF8755361.1"/>
    <property type="molecule type" value="Genomic_DNA"/>
</dbReference>
<evidence type="ECO:0000259" key="19">
    <source>
        <dbReference type="PROSITE" id="PS50158"/>
    </source>
</evidence>
<dbReference type="GO" id="GO:0003723">
    <property type="term" value="F:RNA binding"/>
    <property type="evidence" value="ECO:0007669"/>
    <property type="project" value="UniProtKB-KW"/>
</dbReference>
<dbReference type="GO" id="GO:0003887">
    <property type="term" value="F:DNA-directed DNA polymerase activity"/>
    <property type="evidence" value="ECO:0007669"/>
    <property type="project" value="UniProtKB-KW"/>
</dbReference>
<dbReference type="Pfam" id="PF00078">
    <property type="entry name" value="RVT_1"/>
    <property type="match status" value="1"/>
</dbReference>
<dbReference type="InterPro" id="IPR000477">
    <property type="entry name" value="RT_dom"/>
</dbReference>
<dbReference type="InterPro" id="IPR012337">
    <property type="entry name" value="RNaseH-like_sf"/>
</dbReference>
<dbReference type="Pfam" id="PF00385">
    <property type="entry name" value="Chromo"/>
    <property type="match status" value="1"/>
</dbReference>
<feature type="region of interest" description="Disordered" evidence="17">
    <location>
        <begin position="516"/>
        <end position="543"/>
    </location>
</feature>
<dbReference type="InterPro" id="IPR023779">
    <property type="entry name" value="Chromodomain_CS"/>
</dbReference>
<dbReference type="InterPro" id="IPR023780">
    <property type="entry name" value="Chromo_domain"/>
</dbReference>
<dbReference type="SUPFAM" id="SSF54160">
    <property type="entry name" value="Chromo domain-like"/>
    <property type="match status" value="1"/>
</dbReference>
<evidence type="ECO:0000259" key="21">
    <source>
        <dbReference type="PROSITE" id="PS50994"/>
    </source>
</evidence>
<dbReference type="InterPro" id="IPR041577">
    <property type="entry name" value="RT_RNaseH_2"/>
</dbReference>
<protein>
    <recommendedName>
        <fullName evidence="24">Retrotransposable element Tf2 155 kDa protein type 1</fullName>
    </recommendedName>
</protein>
<dbReference type="GO" id="GO:0008270">
    <property type="term" value="F:zinc ion binding"/>
    <property type="evidence" value="ECO:0007669"/>
    <property type="project" value="UniProtKB-KW"/>
</dbReference>
<keyword evidence="11" id="KW-0808">Transferase</keyword>
<dbReference type="GO" id="GO:0006508">
    <property type="term" value="P:proteolysis"/>
    <property type="evidence" value="ECO:0007669"/>
    <property type="project" value="UniProtKB-KW"/>
</dbReference>
<evidence type="ECO:0000256" key="1">
    <source>
        <dbReference type="ARBA" id="ARBA00004123"/>
    </source>
</evidence>
<evidence type="ECO:0000256" key="10">
    <source>
        <dbReference type="ARBA" id="ARBA00022918"/>
    </source>
</evidence>
<keyword evidence="11" id="KW-0239">DNA-directed DNA polymerase</keyword>
<dbReference type="PANTHER" id="PTHR37984:SF5">
    <property type="entry name" value="PROTEIN NYNRIN-LIKE"/>
    <property type="match status" value="1"/>
</dbReference>
<dbReference type="InterPro" id="IPR001878">
    <property type="entry name" value="Znf_CCHC"/>
</dbReference>
<feature type="domain" description="Reverse transcriptase" evidence="20">
    <location>
        <begin position="242"/>
        <end position="423"/>
    </location>
</feature>
<dbReference type="GO" id="GO:0004190">
    <property type="term" value="F:aspartic-type endopeptidase activity"/>
    <property type="evidence" value="ECO:0007669"/>
    <property type="project" value="UniProtKB-KW"/>
</dbReference>
<feature type="domain" description="Integrase catalytic" evidence="21">
    <location>
        <begin position="634"/>
        <end position="804"/>
    </location>
</feature>
<comment type="subcellular location">
    <subcellularLocation>
        <location evidence="1">Nucleus</location>
    </subcellularLocation>
</comment>
<dbReference type="GO" id="GO:0006397">
    <property type="term" value="P:mRNA processing"/>
    <property type="evidence" value="ECO:0007669"/>
    <property type="project" value="UniProtKB-KW"/>
</dbReference>
<reference evidence="22" key="1">
    <citation type="submission" date="2020-09" db="EMBL/GenBank/DDBJ databases">
        <title>Comparative genome analyses of four rice-infecting Rhizoctonia solani isolates reveal extensive enrichment of homogalacturonan modification genes.</title>
        <authorList>
            <person name="Lee D.-Y."/>
            <person name="Jeon J."/>
            <person name="Kim K.-T."/>
            <person name="Cheong K."/>
            <person name="Song H."/>
            <person name="Choi G."/>
            <person name="Ko J."/>
            <person name="Opiyo S.O."/>
            <person name="Zuo S."/>
            <person name="Madhav S."/>
            <person name="Lee Y.-H."/>
            <person name="Wang G.-L."/>
        </authorList>
    </citation>
    <scope>NUCLEOTIDE SEQUENCE</scope>
    <source>
        <strain evidence="22">AG1-IA B2</strain>
    </source>
</reference>
<evidence type="ECO:0000259" key="20">
    <source>
        <dbReference type="PROSITE" id="PS50878"/>
    </source>
</evidence>
<dbReference type="InterPro" id="IPR041588">
    <property type="entry name" value="Integrase_H2C2"/>
</dbReference>
<name>A0A8H7M4S1_9AGAM</name>
<dbReference type="PANTHER" id="PTHR37984">
    <property type="entry name" value="PROTEIN CBG26694"/>
    <property type="match status" value="1"/>
</dbReference>
<dbReference type="InterPro" id="IPR056924">
    <property type="entry name" value="SH3_Tf2-1"/>
</dbReference>
<evidence type="ECO:0000256" key="6">
    <source>
        <dbReference type="ARBA" id="ARBA00022801"/>
    </source>
</evidence>
<dbReference type="CDD" id="cd09274">
    <property type="entry name" value="RNase_HI_RT_Ty3"/>
    <property type="match status" value="1"/>
</dbReference>
<dbReference type="InterPro" id="IPR043502">
    <property type="entry name" value="DNA/RNA_pol_sf"/>
</dbReference>
<dbReference type="SUPFAM" id="SSF53098">
    <property type="entry name" value="Ribonuclease H-like"/>
    <property type="match status" value="1"/>
</dbReference>
<feature type="compositionally biased region" description="Low complexity" evidence="17">
    <location>
        <begin position="114"/>
        <end position="132"/>
    </location>
</feature>
<dbReference type="InterPro" id="IPR036875">
    <property type="entry name" value="Znf_CCHC_sf"/>
</dbReference>
<keyword evidence="10" id="KW-0695">RNA-directed DNA polymerase</keyword>
<dbReference type="SMART" id="SM00298">
    <property type="entry name" value="CHROMO"/>
    <property type="match status" value="1"/>
</dbReference>
<dbReference type="Gene3D" id="2.40.50.40">
    <property type="match status" value="1"/>
</dbReference>
<keyword evidence="16" id="KW-0863">Zinc-finger</keyword>
<evidence type="ECO:0000256" key="8">
    <source>
        <dbReference type="ARBA" id="ARBA00022884"/>
    </source>
</evidence>
<dbReference type="CDD" id="cd01647">
    <property type="entry name" value="RT_LTR"/>
    <property type="match status" value="1"/>
</dbReference>
<dbReference type="Gene3D" id="3.30.420.10">
    <property type="entry name" value="Ribonuclease H-like superfamily/Ribonuclease H"/>
    <property type="match status" value="1"/>
</dbReference>
<evidence type="ECO:0000256" key="12">
    <source>
        <dbReference type="ARBA" id="ARBA00023125"/>
    </source>
</evidence>
<dbReference type="GO" id="GO:0006338">
    <property type="term" value="P:chromatin remodeling"/>
    <property type="evidence" value="ECO:0007669"/>
    <property type="project" value="UniProtKB-ARBA"/>
</dbReference>
<evidence type="ECO:0000313" key="22">
    <source>
        <dbReference type="EMBL" id="KAF8755361.1"/>
    </source>
</evidence>
<accession>A0A8H7M4S1</accession>
<evidence type="ECO:0000256" key="4">
    <source>
        <dbReference type="ARBA" id="ARBA00022723"/>
    </source>
</evidence>
<feature type="region of interest" description="Disordered" evidence="17">
    <location>
        <begin position="105"/>
        <end position="136"/>
    </location>
</feature>
<organism evidence="22 23">
    <name type="scientific">Rhizoctonia solani</name>
    <dbReference type="NCBI Taxonomy" id="456999"/>
    <lineage>
        <taxon>Eukaryota</taxon>
        <taxon>Fungi</taxon>
        <taxon>Dikarya</taxon>
        <taxon>Basidiomycota</taxon>
        <taxon>Agaricomycotina</taxon>
        <taxon>Agaricomycetes</taxon>
        <taxon>Cantharellales</taxon>
        <taxon>Ceratobasidiaceae</taxon>
        <taxon>Rhizoctonia</taxon>
    </lineage>
</organism>
<dbReference type="Pfam" id="PF24626">
    <property type="entry name" value="SH3_Tf2-1"/>
    <property type="match status" value="1"/>
</dbReference>
<dbReference type="PROSITE" id="PS50013">
    <property type="entry name" value="CHROMO_2"/>
    <property type="match status" value="1"/>
</dbReference>
<keyword evidence="16" id="KW-0862">Zinc</keyword>
<dbReference type="InterPro" id="IPR016197">
    <property type="entry name" value="Chromo-like_dom_sf"/>
</dbReference>
<dbReference type="GO" id="GO:0015074">
    <property type="term" value="P:DNA integration"/>
    <property type="evidence" value="ECO:0007669"/>
    <property type="project" value="UniProtKB-KW"/>
</dbReference>
<keyword evidence="4" id="KW-0479">Metal-binding</keyword>
<dbReference type="PROSITE" id="PS50878">
    <property type="entry name" value="RT_POL"/>
    <property type="match status" value="1"/>
</dbReference>
<keyword evidence="7" id="KW-0460">Magnesium</keyword>
<dbReference type="Gene3D" id="3.10.10.10">
    <property type="entry name" value="HIV Type 1 Reverse Transcriptase, subunit A, domain 1"/>
    <property type="match status" value="1"/>
</dbReference>
<dbReference type="InterPro" id="IPR043128">
    <property type="entry name" value="Rev_trsase/Diguanyl_cyclase"/>
</dbReference>
<dbReference type="GO" id="GO:0005634">
    <property type="term" value="C:nucleus"/>
    <property type="evidence" value="ECO:0007669"/>
    <property type="project" value="UniProtKB-SubCell"/>
</dbReference>
<proteinExistence type="predicted"/>
<sequence>MTDKAADWALPLIGTIIKGKGNPPTTILALTAKFKEAFADPDAKRAAARKIAALTQSTTTAEYVTEFLYARSSLEGEGTPVHQGQHPDNDLEAIFAASIKIDNIRRENEENQPKKTPAKSPATVATTSTTTTQRVQLSEDPNYVTPEERDCRRASGLCVKCGQKGHGIKQCPNGWKATVKEVAKYHEFAKVFGEEEFKVLPPHREYDISIDLVLDAKLSPGPIYGMTDAESKALKQHIDKELATGKIRPSTSSAGAPVMFVKKADGSLRLVVDYRKLNEVTHKNVYPLPRQDDLMAKLRHAKIFTKLDLRWGYNNVRIKEGDEWKTAFRTKYGLFEYLVMLFGLTNAPAAFQHFMNDLFRDLIDVTVVIYLDDILIFSEKPEEHPSHVREVLSRLLKNQLFSPSRAPYITSPKRKPLVMGNLEETAFQELKTLVTRAPVLIHSNPNLPYYLETDASGVAMGAILSQRGEDNRLHPVAYMSKSFSGAEANYDTHNKELLAIIKALEEWRIFLEATKKTNPGKQSGKPDALSRRSDYVDQPPEPEVMLPSEVFANTSEAELEIVTEIQEKLKDDPSLEPIIQFLTEDADNAPPSIRKAYRDYNWEEDLLWYRGKLVVPDLELLKERLLREYHDSPLAGHPGQQQTLELLSRNYWWPGMKSSAKEWSNGHDAILVVIDSFSKFGHFIPTTKKVTAKGLADLFISHVWKLHGLPVRTILDRGTTFTGKFLRALYQQLGVKPAFSLAYHPESDGQTERVNQFIEFYLRSYVAADHSDWATWLPLAEYAYNNARHSATGKTPFELVYGRNPVMNPSNVPANVPEADQVADTLAQEWQEAESALRMTKERMTGTKGVVPEYSVGKKVWLDGKNVELRTNSNKLDPKRLGPFEVTKKISSHAYRLKLPETLKIHDVFYVGLLSKSHKSPSQPFPERPPPKTIEGEEEYKVEQIIDSKRQKGKWFYLIKWKGYGPEDNSWEPKELFGAQPGEIKRFNQARLRKARDAAKSL</sequence>
<dbReference type="InterPro" id="IPR050951">
    <property type="entry name" value="Retrovirus_Pol_polyprotein"/>
</dbReference>
<dbReference type="Pfam" id="PF17921">
    <property type="entry name" value="Integrase_H2C2"/>
    <property type="match status" value="1"/>
</dbReference>
<dbReference type="Gene3D" id="3.30.70.270">
    <property type="match status" value="1"/>
</dbReference>
<keyword evidence="11" id="KW-0548">Nucleotidyltransferase</keyword>
<keyword evidence="5" id="KW-0064">Aspartyl protease</keyword>
<dbReference type="AlphaFoldDB" id="A0A8H7M4S1"/>
<dbReference type="GO" id="GO:0003964">
    <property type="term" value="F:RNA-directed DNA polymerase activity"/>
    <property type="evidence" value="ECO:0007669"/>
    <property type="project" value="UniProtKB-KW"/>
</dbReference>
<evidence type="ECO:0000259" key="18">
    <source>
        <dbReference type="PROSITE" id="PS50013"/>
    </source>
</evidence>
<dbReference type="Proteomes" id="UP000614334">
    <property type="component" value="Unassembled WGS sequence"/>
</dbReference>
<dbReference type="PROSITE" id="PS50994">
    <property type="entry name" value="INTEGRASE"/>
    <property type="match status" value="1"/>
</dbReference>
<evidence type="ECO:0000256" key="9">
    <source>
        <dbReference type="ARBA" id="ARBA00022908"/>
    </source>
</evidence>
<evidence type="ECO:0000256" key="15">
    <source>
        <dbReference type="ARBA" id="ARBA00023268"/>
    </source>
</evidence>
<evidence type="ECO:0000256" key="3">
    <source>
        <dbReference type="ARBA" id="ARBA00022670"/>
    </source>
</evidence>
<keyword evidence="6" id="KW-0378">Hydrolase</keyword>
<dbReference type="Gene3D" id="3.10.20.370">
    <property type="match status" value="1"/>
</dbReference>
<evidence type="ECO:0000256" key="13">
    <source>
        <dbReference type="ARBA" id="ARBA00023172"/>
    </source>
</evidence>
<evidence type="ECO:0008006" key="24">
    <source>
        <dbReference type="Google" id="ProtNLM"/>
    </source>
</evidence>
<keyword evidence="3" id="KW-0645">Protease</keyword>
<feature type="domain" description="Chromo" evidence="18">
    <location>
        <begin position="940"/>
        <end position="999"/>
    </location>
</feature>
<dbReference type="Pfam" id="PF17919">
    <property type="entry name" value="RT_RNaseH_2"/>
    <property type="match status" value="1"/>
</dbReference>
<dbReference type="SUPFAM" id="SSF56672">
    <property type="entry name" value="DNA/RNA polymerases"/>
    <property type="match status" value="1"/>
</dbReference>
<keyword evidence="13" id="KW-0233">DNA recombination</keyword>
<evidence type="ECO:0000256" key="2">
    <source>
        <dbReference type="ARBA" id="ARBA00022664"/>
    </source>
</evidence>
<comment type="caution">
    <text evidence="22">The sequence shown here is derived from an EMBL/GenBank/DDBJ whole genome shotgun (WGS) entry which is preliminary data.</text>
</comment>
<dbReference type="InterPro" id="IPR036397">
    <property type="entry name" value="RNaseH_sf"/>
</dbReference>
<keyword evidence="14" id="KW-0539">Nucleus</keyword>
<evidence type="ECO:0000256" key="7">
    <source>
        <dbReference type="ARBA" id="ARBA00022842"/>
    </source>
</evidence>
<evidence type="ECO:0000256" key="16">
    <source>
        <dbReference type="PROSITE-ProRule" id="PRU00047"/>
    </source>
</evidence>
<evidence type="ECO:0000256" key="11">
    <source>
        <dbReference type="ARBA" id="ARBA00022932"/>
    </source>
</evidence>
<dbReference type="InterPro" id="IPR000953">
    <property type="entry name" value="Chromo/chromo_shadow_dom"/>
</dbReference>
<keyword evidence="8" id="KW-0694">RNA-binding</keyword>
<evidence type="ECO:0000256" key="17">
    <source>
        <dbReference type="SAM" id="MobiDB-lite"/>
    </source>
</evidence>
<dbReference type="SUPFAM" id="SSF57756">
    <property type="entry name" value="Retrovirus zinc finger-like domains"/>
    <property type="match status" value="1"/>
</dbReference>
<keyword evidence="15" id="KW-0511">Multifunctional enzyme</keyword>
<gene>
    <name evidence="22" type="ORF">RHS01_05225</name>
</gene>
<dbReference type="GO" id="GO:0006310">
    <property type="term" value="P:DNA recombination"/>
    <property type="evidence" value="ECO:0007669"/>
    <property type="project" value="UniProtKB-KW"/>
</dbReference>
<keyword evidence="9" id="KW-0229">DNA integration</keyword>
<keyword evidence="2" id="KW-0507">mRNA processing</keyword>
<evidence type="ECO:0000256" key="14">
    <source>
        <dbReference type="ARBA" id="ARBA00023242"/>
    </source>
</evidence>
<dbReference type="GO" id="GO:0003677">
    <property type="term" value="F:DNA binding"/>
    <property type="evidence" value="ECO:0007669"/>
    <property type="project" value="UniProtKB-KW"/>
</dbReference>
<dbReference type="FunFam" id="3.10.20.370:FF:000001">
    <property type="entry name" value="Retrovirus-related Pol polyprotein from transposon 17.6-like protein"/>
    <property type="match status" value="1"/>
</dbReference>
<dbReference type="PROSITE" id="PS50158">
    <property type="entry name" value="ZF_CCHC"/>
    <property type="match status" value="1"/>
</dbReference>